<dbReference type="FunFam" id="3.30.200.20:FF:000043">
    <property type="entry name" value="Wall-associated receptor kinase 2"/>
    <property type="match status" value="1"/>
</dbReference>
<feature type="compositionally biased region" description="Polar residues" evidence="18">
    <location>
        <begin position="848"/>
        <end position="864"/>
    </location>
</feature>
<keyword evidence="11 17" id="KW-0067">ATP-binding</keyword>
<dbReference type="SMART" id="SM00179">
    <property type="entry name" value="EGF_CA"/>
    <property type="match status" value="1"/>
</dbReference>
<dbReference type="FunFam" id="1.10.510.10:FF:000084">
    <property type="entry name" value="Wall-associated receptor kinase 2"/>
    <property type="match status" value="1"/>
</dbReference>
<keyword evidence="2" id="KW-0723">Serine/threonine-protein kinase</keyword>
<accession>A0A8I6X070</accession>
<dbReference type="InterPro" id="IPR017441">
    <property type="entry name" value="Protein_kinase_ATP_BS"/>
</dbReference>
<dbReference type="FunFam" id="2.10.25.10:FF:000038">
    <property type="entry name" value="Fibrillin 2"/>
    <property type="match status" value="1"/>
</dbReference>
<dbReference type="GO" id="GO:0034052">
    <property type="term" value="P:positive regulation of plant-type hypersensitive response"/>
    <property type="evidence" value="ECO:0000318"/>
    <property type="project" value="GO_Central"/>
</dbReference>
<dbReference type="Gramene" id="HORVU.MOREX.r2.2HG0161100.1">
    <property type="protein sequence ID" value="HORVU.MOREX.r2.2HG0161100.1"/>
    <property type="gene ID" value="HORVU.MOREX.r2.2HG0161100"/>
</dbReference>
<evidence type="ECO:0000256" key="16">
    <source>
        <dbReference type="PROSITE-ProRule" id="PRU00076"/>
    </source>
</evidence>
<dbReference type="Gene3D" id="2.10.25.10">
    <property type="entry name" value="Laminin"/>
    <property type="match status" value="1"/>
</dbReference>
<evidence type="ECO:0000256" key="14">
    <source>
        <dbReference type="ARBA" id="ARBA00023157"/>
    </source>
</evidence>
<keyword evidence="9 17" id="KW-0547">Nucleotide-binding</keyword>
<feature type="compositionally biased region" description="Basic and acidic residues" evidence="18">
    <location>
        <begin position="32"/>
        <end position="41"/>
    </location>
</feature>
<dbReference type="GeneID" id="123427758"/>
<feature type="transmembrane region" description="Helical" evidence="19">
    <location>
        <begin position="474"/>
        <end position="495"/>
    </location>
</feature>
<keyword evidence="4" id="KW-0597">Phosphoprotein</keyword>
<dbReference type="InterPro" id="IPR000719">
    <property type="entry name" value="Prot_kinase_dom"/>
</dbReference>
<dbReference type="EnsemblPlants" id="HORVU.MOREX.r3.2HG0194230.1">
    <property type="protein sequence ID" value="HORVU.MOREX.r3.2HG0194230.1"/>
    <property type="gene ID" value="HORVU.MOREX.r3.2HG0194230"/>
</dbReference>
<evidence type="ECO:0000256" key="12">
    <source>
        <dbReference type="ARBA" id="ARBA00022989"/>
    </source>
</evidence>
<dbReference type="InterPro" id="IPR011009">
    <property type="entry name" value="Kinase-like_dom_sf"/>
</dbReference>
<dbReference type="InterPro" id="IPR001245">
    <property type="entry name" value="Ser-Thr/Tyr_kinase_cat_dom"/>
</dbReference>
<keyword evidence="14" id="KW-1015">Disulfide bond</keyword>
<dbReference type="PROSITE" id="PS50026">
    <property type="entry name" value="EGF_3"/>
    <property type="match status" value="1"/>
</dbReference>
<reference evidence="23" key="1">
    <citation type="journal article" date="2012" name="Nature">
        <title>A physical, genetic and functional sequence assembly of the barley genome.</title>
        <authorList>
            <consortium name="The International Barley Genome Sequencing Consortium"/>
            <person name="Mayer K.F."/>
            <person name="Waugh R."/>
            <person name="Brown J.W."/>
            <person name="Schulman A."/>
            <person name="Langridge P."/>
            <person name="Platzer M."/>
            <person name="Fincher G.B."/>
            <person name="Muehlbauer G.J."/>
            <person name="Sato K."/>
            <person name="Close T.J."/>
            <person name="Wise R.P."/>
            <person name="Stein N."/>
        </authorList>
    </citation>
    <scope>NUCLEOTIDE SEQUENCE [LARGE SCALE GENOMIC DNA]</scope>
    <source>
        <strain evidence="23">cv. Morex</strain>
    </source>
</reference>
<dbReference type="InterPro" id="IPR045274">
    <property type="entry name" value="WAK-like"/>
</dbReference>
<feature type="domain" description="Protein kinase" evidence="20">
    <location>
        <begin position="548"/>
        <end position="826"/>
    </location>
</feature>
<keyword evidence="10" id="KW-0418">Kinase</keyword>
<dbReference type="InterPro" id="IPR018097">
    <property type="entry name" value="EGF_Ca-bd_CS"/>
</dbReference>
<dbReference type="GO" id="GO:0004674">
    <property type="term" value="F:protein serine/threonine kinase activity"/>
    <property type="evidence" value="ECO:0007669"/>
    <property type="project" value="UniProtKB-KW"/>
</dbReference>
<feature type="binding site" evidence="17">
    <location>
        <position position="577"/>
    </location>
    <ligand>
        <name>ATP</name>
        <dbReference type="ChEBI" id="CHEBI:30616"/>
    </ligand>
</feature>
<dbReference type="InterPro" id="IPR000742">
    <property type="entry name" value="EGF"/>
</dbReference>
<dbReference type="SMART" id="SM00181">
    <property type="entry name" value="EGF"/>
    <property type="match status" value="3"/>
</dbReference>
<comment type="subcellular location">
    <subcellularLocation>
        <location evidence="1">Membrane</location>
        <topology evidence="1">Single-pass type I membrane protein</topology>
    </subcellularLocation>
</comment>
<evidence type="ECO:0000256" key="4">
    <source>
        <dbReference type="ARBA" id="ARBA00022553"/>
    </source>
</evidence>
<proteinExistence type="predicted"/>
<dbReference type="SMR" id="A0A8I6X070"/>
<evidence type="ECO:0000256" key="13">
    <source>
        <dbReference type="ARBA" id="ARBA00023136"/>
    </source>
</evidence>
<evidence type="ECO:0000259" key="20">
    <source>
        <dbReference type="PROSITE" id="PS50011"/>
    </source>
</evidence>
<reference evidence="22" key="2">
    <citation type="submission" date="2020-10" db="EMBL/GenBank/DDBJ databases">
        <authorList>
            <person name="Scholz U."/>
            <person name="Mascher M."/>
            <person name="Fiebig A."/>
        </authorList>
    </citation>
    <scope>NUCLEOTIDE SEQUENCE [LARGE SCALE GENOMIC DNA]</scope>
    <source>
        <strain evidence="22">cv. Morex</strain>
    </source>
</reference>
<dbReference type="Gramene" id="HORVU.MOREX.r3.2HG0194230.1">
    <property type="protein sequence ID" value="HORVU.MOREX.r3.2HG0194230.1"/>
    <property type="gene ID" value="HORVU.MOREX.r3.2HG0194230"/>
</dbReference>
<dbReference type="PROSITE" id="PS01187">
    <property type="entry name" value="EGF_CA"/>
    <property type="match status" value="1"/>
</dbReference>
<evidence type="ECO:0000256" key="1">
    <source>
        <dbReference type="ARBA" id="ARBA00004479"/>
    </source>
</evidence>
<organism evidence="22 23">
    <name type="scientific">Hordeum vulgare subsp. vulgare</name>
    <name type="common">Domesticated barley</name>
    <dbReference type="NCBI Taxonomy" id="112509"/>
    <lineage>
        <taxon>Eukaryota</taxon>
        <taxon>Viridiplantae</taxon>
        <taxon>Streptophyta</taxon>
        <taxon>Embryophyta</taxon>
        <taxon>Tracheophyta</taxon>
        <taxon>Spermatophyta</taxon>
        <taxon>Magnoliopsida</taxon>
        <taxon>Liliopsida</taxon>
        <taxon>Poales</taxon>
        <taxon>Poaceae</taxon>
        <taxon>BOP clade</taxon>
        <taxon>Pooideae</taxon>
        <taxon>Triticodae</taxon>
        <taxon>Triticeae</taxon>
        <taxon>Hordeinae</taxon>
        <taxon>Hordeum</taxon>
    </lineage>
</organism>
<dbReference type="CDD" id="cd00054">
    <property type="entry name" value="EGF_CA"/>
    <property type="match status" value="1"/>
</dbReference>
<keyword evidence="8" id="KW-0677">Repeat</keyword>
<name>A0A8I6X070_HORVV</name>
<evidence type="ECO:0000256" key="8">
    <source>
        <dbReference type="ARBA" id="ARBA00022737"/>
    </source>
</evidence>
<dbReference type="Gene3D" id="3.30.200.20">
    <property type="entry name" value="Phosphorylase Kinase, domain 1"/>
    <property type="match status" value="1"/>
</dbReference>
<evidence type="ECO:0000256" key="3">
    <source>
        <dbReference type="ARBA" id="ARBA00022536"/>
    </source>
</evidence>
<dbReference type="Gene3D" id="1.10.510.10">
    <property type="entry name" value="Transferase(Phosphotransferase) domain 1"/>
    <property type="match status" value="1"/>
</dbReference>
<dbReference type="RefSeq" id="XP_044967811.1">
    <property type="nucleotide sequence ID" value="XM_045111876.1"/>
</dbReference>
<gene>
    <name evidence="22" type="primary">LOC123427758</name>
</gene>
<evidence type="ECO:0000256" key="15">
    <source>
        <dbReference type="ARBA" id="ARBA00058961"/>
    </source>
</evidence>
<keyword evidence="5" id="KW-0808">Transferase</keyword>
<evidence type="ECO:0000256" key="19">
    <source>
        <dbReference type="SAM" id="Phobius"/>
    </source>
</evidence>
<dbReference type="GO" id="GO:0005509">
    <property type="term" value="F:calcium ion binding"/>
    <property type="evidence" value="ECO:0007669"/>
    <property type="project" value="InterPro"/>
</dbReference>
<dbReference type="CDD" id="cd14066">
    <property type="entry name" value="STKc_IRAK"/>
    <property type="match status" value="1"/>
</dbReference>
<dbReference type="GO" id="GO:0045087">
    <property type="term" value="P:innate immune response"/>
    <property type="evidence" value="ECO:0000318"/>
    <property type="project" value="GO_Central"/>
</dbReference>
<keyword evidence="23" id="KW-1185">Reference proteome</keyword>
<keyword evidence="7" id="KW-0732">Signal</keyword>
<evidence type="ECO:0000256" key="10">
    <source>
        <dbReference type="ARBA" id="ARBA00022777"/>
    </source>
</evidence>
<evidence type="ECO:0000256" key="17">
    <source>
        <dbReference type="PROSITE-ProRule" id="PRU10141"/>
    </source>
</evidence>
<evidence type="ECO:0000256" key="2">
    <source>
        <dbReference type="ARBA" id="ARBA00022527"/>
    </source>
</evidence>
<evidence type="ECO:0000256" key="5">
    <source>
        <dbReference type="ARBA" id="ARBA00022679"/>
    </source>
</evidence>
<dbReference type="GO" id="GO:0005886">
    <property type="term" value="C:plasma membrane"/>
    <property type="evidence" value="ECO:0000318"/>
    <property type="project" value="GO_Central"/>
</dbReference>
<evidence type="ECO:0000256" key="6">
    <source>
        <dbReference type="ARBA" id="ARBA00022692"/>
    </source>
</evidence>
<evidence type="ECO:0000256" key="7">
    <source>
        <dbReference type="ARBA" id="ARBA00022729"/>
    </source>
</evidence>
<dbReference type="SUPFAM" id="SSF56112">
    <property type="entry name" value="Protein kinase-like (PK-like)"/>
    <property type="match status" value="1"/>
</dbReference>
<keyword evidence="3 16" id="KW-0245">EGF-like domain</keyword>
<evidence type="ECO:0000256" key="9">
    <source>
        <dbReference type="ARBA" id="ARBA00022741"/>
    </source>
</evidence>
<evidence type="ECO:0000259" key="21">
    <source>
        <dbReference type="PROSITE" id="PS50026"/>
    </source>
</evidence>
<dbReference type="Proteomes" id="UP000011116">
    <property type="component" value="Chromosome 2H"/>
</dbReference>
<reference evidence="22" key="3">
    <citation type="submission" date="2022-01" db="UniProtKB">
        <authorList>
            <consortium name="EnsemblPlants"/>
        </authorList>
    </citation>
    <scope>IDENTIFICATION</scope>
    <source>
        <strain evidence="22">subsp. vulgare</strain>
    </source>
</reference>
<protein>
    <recommendedName>
        <fullName evidence="24">Protein kinase domain-containing protein</fullName>
    </recommendedName>
</protein>
<keyword evidence="6 19" id="KW-0812">Transmembrane</keyword>
<feature type="domain" description="EGF-like" evidence="21">
    <location>
        <begin position="361"/>
        <end position="397"/>
    </location>
</feature>
<evidence type="ECO:0000256" key="11">
    <source>
        <dbReference type="ARBA" id="ARBA00022840"/>
    </source>
</evidence>
<dbReference type="AlphaFoldDB" id="A0A8I6X070"/>
<keyword evidence="13 19" id="KW-0472">Membrane</keyword>
<dbReference type="GO" id="GO:0007166">
    <property type="term" value="P:cell surface receptor signaling pathway"/>
    <property type="evidence" value="ECO:0000318"/>
    <property type="project" value="GO_Central"/>
</dbReference>
<dbReference type="PROSITE" id="PS00010">
    <property type="entry name" value="ASX_HYDROXYL"/>
    <property type="match status" value="1"/>
</dbReference>
<evidence type="ECO:0000313" key="23">
    <source>
        <dbReference type="Proteomes" id="UP000011116"/>
    </source>
</evidence>
<keyword evidence="12 19" id="KW-1133">Transmembrane helix</keyword>
<dbReference type="Pfam" id="PF07714">
    <property type="entry name" value="PK_Tyr_Ser-Thr"/>
    <property type="match status" value="1"/>
</dbReference>
<dbReference type="InterPro" id="IPR001881">
    <property type="entry name" value="EGF-like_Ca-bd_dom"/>
</dbReference>
<evidence type="ECO:0008006" key="24">
    <source>
        <dbReference type="Google" id="ProtNLM"/>
    </source>
</evidence>
<comment type="caution">
    <text evidence="16">Lacks conserved residue(s) required for the propagation of feature annotation.</text>
</comment>
<dbReference type="InterPro" id="IPR000152">
    <property type="entry name" value="EGF-type_Asp/Asn_hydroxyl_site"/>
</dbReference>
<dbReference type="PANTHER" id="PTHR27005:SF168">
    <property type="entry name" value="WALL-ASSOCIATED RECEPTOR KINASE 17"/>
    <property type="match status" value="1"/>
</dbReference>
<dbReference type="InterPro" id="IPR008271">
    <property type="entry name" value="Ser/Thr_kinase_AS"/>
</dbReference>
<dbReference type="PANTHER" id="PTHR27005">
    <property type="entry name" value="WALL-ASSOCIATED RECEPTOR KINASE-LIKE 21"/>
    <property type="match status" value="1"/>
</dbReference>
<dbReference type="PROSITE" id="PS50011">
    <property type="entry name" value="PROTEIN_KINASE_DOM"/>
    <property type="match status" value="1"/>
</dbReference>
<feature type="region of interest" description="Disordered" evidence="18">
    <location>
        <begin position="834"/>
        <end position="877"/>
    </location>
</feature>
<dbReference type="GO" id="GO:0005524">
    <property type="term" value="F:ATP binding"/>
    <property type="evidence" value="ECO:0007669"/>
    <property type="project" value="UniProtKB-UniRule"/>
</dbReference>
<evidence type="ECO:0000256" key="18">
    <source>
        <dbReference type="SAM" id="MobiDB-lite"/>
    </source>
</evidence>
<evidence type="ECO:0000313" key="22">
    <source>
        <dbReference type="EnsemblPlants" id="HORVU.MOREX.r3.2HG0194230.1"/>
    </source>
</evidence>
<dbReference type="PROSITE" id="PS00108">
    <property type="entry name" value="PROTEIN_KINASE_ST"/>
    <property type="match status" value="1"/>
</dbReference>
<dbReference type="PROSITE" id="PS00107">
    <property type="entry name" value="PROTEIN_KINASE_ATP"/>
    <property type="match status" value="1"/>
</dbReference>
<dbReference type="SMART" id="SM00220">
    <property type="entry name" value="S_TKc"/>
    <property type="match status" value="1"/>
</dbReference>
<comment type="function">
    <text evidence="15">Serine/threonine-protein kinase that may function as a signaling receptor of extracellular matrix component. Binding to pectin may have significance in the control of cell expansion, morphogenesis and development.</text>
</comment>
<feature type="region of interest" description="Disordered" evidence="18">
    <location>
        <begin position="1"/>
        <end position="41"/>
    </location>
</feature>
<sequence>MLGQINTRRREEKSTFEQSIASTPCMHSPCTTERKRGDVPCGRESRSAAAAEAAMSPRRLRPFVLLLALFSAMPRGALSRGLALPPLPTPVVRNITCNSIPYPFGVRGRSIHGFEVACGENKEAMLKIDGHSYKIVDLSVEGAFVVVLAGPVSQVCYNRNGKQTQTTDIFGISLERTPFSFSRRNKLVVTGCNYRLVASFGNSVPVDSPWLTTTCTSYCNGSSSAVDCLHGVACCEASVPMDAAREFGYEFDKISGNVTGDEGGTCSAAFFLDQDDQVFMGGRGNGQKPLKDVLLPAGDRRMILDWAVGRGTCDQASNYNLAPMYCNSMSGCIDASSGAGYLCKCNEGYEGNPYIADGCLDINECRNFDSNPCYFTESCNNTKGGFTCSCPRKMTGDGYKKGTGCNEVLIPSGSPMQQPQGLNVCTQPEKNPCVYLETCSSDGEGAACDCPQGMRGDGRKKGKGCQKHFPLDTALGVGLALVVTISSAALCYYWGMKRRKARRKRSELFRKNGGLLLQQRFSAITSQSKESSAKIFSAEELKTAANNYSETRILGRGAYGTVYKGVLPDETVVAVKKSRVFDESQVEQFVNEITILSQTDHPNVVKLLGCCLETEVPLLVYEFIPNGTLFQHIQNRSAPRSLTWEDTLRIAAQIAEALAYLHSTSSIPIIHRDIKSSNILLDENFVAKISDFGASRSVPFDQTHVTTLIQGTIGYLDPEYFQSGQLTEKSDVYSFGVVLAELLTRQKPISVGRPEESCNLAMHMVILVNEGRLLKEIELHILEEAGEEQLYAVAQLSVRCLNMNGQERPLMKEVASDLEELRRSFIKEQTLRRKDESCTEQGNLVREASSTSSLHRSEGSTQLSMEAEMKASCHTPR</sequence>